<dbReference type="Gene3D" id="2.60.40.1970">
    <property type="entry name" value="YEATS domain"/>
    <property type="match status" value="1"/>
</dbReference>
<protein>
    <submittedName>
        <fullName evidence="1">Putative YEATS domain containing 2</fullName>
    </submittedName>
</protein>
<reference evidence="1 2" key="1">
    <citation type="journal article" date="2015" name="Genome Biol. Evol.">
        <title>The genome of winter moth (Operophtera brumata) provides a genomic perspective on sexual dimorphism and phenology.</title>
        <authorList>
            <person name="Derks M.F."/>
            <person name="Smit S."/>
            <person name="Salis L."/>
            <person name="Schijlen E."/>
            <person name="Bossers A."/>
            <person name="Mateman C."/>
            <person name="Pijl A.S."/>
            <person name="de Ridder D."/>
            <person name="Groenen M.A."/>
            <person name="Visser M.E."/>
            <person name="Megens H.J."/>
        </authorList>
    </citation>
    <scope>NUCLEOTIDE SEQUENCE [LARGE SCALE GENOMIC DNA]</scope>
    <source>
        <strain evidence="1">WM2013NL</strain>
        <tissue evidence="1">Head and thorax</tissue>
    </source>
</reference>
<sequence>MDQIKEYHDPDYPEAAVCVKEEPPSLSEEEKVEKIKSIIHREFSNELETRENEIMLIDQRQPAQPKKVPRHLEPKATNVVTLDEATRNQMKHRYRFIIELHFTLPERNRPASVEHNIKLDRNYTGMQTLGSETIVDVWLYSTPEMLQYEYIEDDHTLTDIQTTAPTDTTTDTQTENILEDVQKIKEEDKTDNWMDFFKTPTELDVDEMFIKPSKPVSLKQEIENIDLNATDFEEKIDSEIIDSIQKDRQNNILQVPSEILSQPASIKKRIVKYIDPRTGKIYYLEMDRELDLTKVQEIIINNTTTKISPIKSNGLKSVRKKKGGVSLLKPEVKNQIKTENSIKNDRLRQSFPHLENDHCYLANPKVTYPEQTCVFNENEVEIRREGTKLINNLLSNHFTQIPIWRTKQILLYIRLHGHHPVRPDTAVAKSENQEWSSWKDLETSDTNIKEIYPNAADISSLSVFKFDIDRSLTETVELSDDEDIDILSSDVKVSVKREAAEASGLHVLPVEKEDDRLRFMFIEKKCAD</sequence>
<proteinExistence type="predicted"/>
<name>A0A0L7L6V3_OPEBR</name>
<accession>A0A0L7L6V3</accession>
<dbReference type="AlphaFoldDB" id="A0A0L7L6V3"/>
<comment type="caution">
    <text evidence="1">The sequence shown here is derived from an EMBL/GenBank/DDBJ whole genome shotgun (WGS) entry which is preliminary data.</text>
</comment>
<evidence type="ECO:0000313" key="2">
    <source>
        <dbReference type="Proteomes" id="UP000037510"/>
    </source>
</evidence>
<feature type="non-terminal residue" evidence="1">
    <location>
        <position position="528"/>
    </location>
</feature>
<dbReference type="Proteomes" id="UP000037510">
    <property type="component" value="Unassembled WGS sequence"/>
</dbReference>
<organism evidence="1 2">
    <name type="scientific">Operophtera brumata</name>
    <name type="common">Winter moth</name>
    <name type="synonym">Phalaena brumata</name>
    <dbReference type="NCBI Taxonomy" id="104452"/>
    <lineage>
        <taxon>Eukaryota</taxon>
        <taxon>Metazoa</taxon>
        <taxon>Ecdysozoa</taxon>
        <taxon>Arthropoda</taxon>
        <taxon>Hexapoda</taxon>
        <taxon>Insecta</taxon>
        <taxon>Pterygota</taxon>
        <taxon>Neoptera</taxon>
        <taxon>Endopterygota</taxon>
        <taxon>Lepidoptera</taxon>
        <taxon>Glossata</taxon>
        <taxon>Ditrysia</taxon>
        <taxon>Geometroidea</taxon>
        <taxon>Geometridae</taxon>
        <taxon>Larentiinae</taxon>
        <taxon>Operophtera</taxon>
    </lineage>
</organism>
<keyword evidence="2" id="KW-1185">Reference proteome</keyword>
<dbReference type="EMBL" id="JTDY01002549">
    <property type="protein sequence ID" value="KOB71203.1"/>
    <property type="molecule type" value="Genomic_DNA"/>
</dbReference>
<evidence type="ECO:0000313" key="1">
    <source>
        <dbReference type="EMBL" id="KOB71203.1"/>
    </source>
</evidence>
<dbReference type="InterPro" id="IPR038704">
    <property type="entry name" value="YEAST_sf"/>
</dbReference>
<gene>
    <name evidence="1" type="ORF">OBRU01_13068</name>
</gene>